<evidence type="ECO:0000313" key="12">
    <source>
        <dbReference type="EMBL" id="KAJ6236292.1"/>
    </source>
</evidence>
<evidence type="ECO:0000256" key="9">
    <source>
        <dbReference type="SAM" id="Phobius"/>
    </source>
</evidence>
<dbReference type="Pfam" id="PF02366">
    <property type="entry name" value="PMT"/>
    <property type="match status" value="1"/>
</dbReference>
<evidence type="ECO:0000259" key="11">
    <source>
        <dbReference type="Pfam" id="PF16192"/>
    </source>
</evidence>
<feature type="transmembrane region" description="Helical" evidence="9">
    <location>
        <begin position="161"/>
        <end position="178"/>
    </location>
</feature>
<evidence type="ECO:0000256" key="8">
    <source>
        <dbReference type="ARBA" id="ARBA00023136"/>
    </source>
</evidence>
<evidence type="ECO:0000256" key="5">
    <source>
        <dbReference type="ARBA" id="ARBA00022679"/>
    </source>
</evidence>
<evidence type="ECO:0000256" key="3">
    <source>
        <dbReference type="ARBA" id="ARBA00007222"/>
    </source>
</evidence>
<evidence type="ECO:0000313" key="13">
    <source>
        <dbReference type="Proteomes" id="UP001150062"/>
    </source>
</evidence>
<evidence type="ECO:0000256" key="4">
    <source>
        <dbReference type="ARBA" id="ARBA00022676"/>
    </source>
</evidence>
<comment type="subcellular location">
    <subcellularLocation>
        <location evidence="1">Endomembrane system</location>
        <topology evidence="1">Multi-pass membrane protein</topology>
    </subcellularLocation>
</comment>
<feature type="transmembrane region" description="Helical" evidence="9">
    <location>
        <begin position="237"/>
        <end position="258"/>
    </location>
</feature>
<evidence type="ECO:0000259" key="10">
    <source>
        <dbReference type="Pfam" id="PF02366"/>
    </source>
</evidence>
<dbReference type="Proteomes" id="UP001150062">
    <property type="component" value="Unassembled WGS sequence"/>
</dbReference>
<feature type="transmembrane region" description="Helical" evidence="9">
    <location>
        <begin position="184"/>
        <end position="202"/>
    </location>
</feature>
<evidence type="ECO:0000256" key="1">
    <source>
        <dbReference type="ARBA" id="ARBA00004127"/>
    </source>
</evidence>
<organism evidence="12 13">
    <name type="scientific">Anaeramoeba flamelloides</name>
    <dbReference type="NCBI Taxonomy" id="1746091"/>
    <lineage>
        <taxon>Eukaryota</taxon>
        <taxon>Metamonada</taxon>
        <taxon>Anaeramoebidae</taxon>
        <taxon>Anaeramoeba</taxon>
    </lineage>
</organism>
<feature type="domain" description="Protein O-mannosyl-transferase C-terminal four TM" evidence="11">
    <location>
        <begin position="331"/>
        <end position="572"/>
    </location>
</feature>
<accession>A0ABQ8XUL7</accession>
<gene>
    <name evidence="12" type="ORF">M0813_28047</name>
</gene>
<proteinExistence type="inferred from homology"/>
<sequence length="576" mass="66973">MTNEEQRKKKSVEKFEELCKWSKNSGFDLKSYSQTHNESTSVSPKIDLLLFLIVTLVSFYCRLWRLSEPSEVIFDEVHFGKFTNWYLKGEYFFDIHPPLAKLILAMVARACSFDPTFGFDSISAEYPSNINYTCLRMAPSIVSSLIAPVLYLTIREIGCSVYGAALAALMIAFENSLIVESRMIVTDAFLIFFLSLTVLFLIKSTKYKPFTTRWYLFTAVSSAGLACSISVKLTALGVGAALAIFQILIVLSSSSRNATQSSFIDLIKHYAIKASIVIGTTVAIFLACYYFHFELLPYHGTGDVFMSHQFRLSLSDKDNAPRQSQIGVQTFWEKFFHLNQVMHNSNMAINTTHPYSSKWYQWPLFMGTAVNYWDKWVSIDGDNLRKRIYCMGNPITWWLVALGIFLIAISLFLFAVSIVFSRMRNVNLHEIIILKNNNNNIRKKENEKRKLIKKTFISYTRFNYFIDHIDNYLEIIVFLFFGYILSLIPFVLITRVTWLYHYLPSLLFGILSFSFIYDLLLKIFIKKKYFKLIITMIIISLITFGWYFFRPLTYGLPLSNENFQKRMWLENWRPNK</sequence>
<feature type="transmembrane region" description="Helical" evidence="9">
    <location>
        <begin position="214"/>
        <end position="231"/>
    </location>
</feature>
<dbReference type="PANTHER" id="PTHR10050">
    <property type="entry name" value="DOLICHYL-PHOSPHATE-MANNOSE--PROTEIN MANNOSYLTRANSFERASE"/>
    <property type="match status" value="1"/>
</dbReference>
<evidence type="ECO:0000256" key="2">
    <source>
        <dbReference type="ARBA" id="ARBA00004922"/>
    </source>
</evidence>
<feature type="transmembrane region" description="Helical" evidence="9">
    <location>
        <begin position="270"/>
        <end position="292"/>
    </location>
</feature>
<dbReference type="InterPro" id="IPR027005">
    <property type="entry name" value="PMT-like"/>
</dbReference>
<keyword evidence="7 9" id="KW-1133">Transmembrane helix</keyword>
<comment type="pathway">
    <text evidence="2">Protein modification; protein glycosylation.</text>
</comment>
<keyword evidence="13" id="KW-1185">Reference proteome</keyword>
<name>A0ABQ8XUL7_9EUKA</name>
<keyword evidence="8 9" id="KW-0472">Membrane</keyword>
<comment type="similarity">
    <text evidence="3">Belongs to the glycosyltransferase 39 family.</text>
</comment>
<feature type="transmembrane region" description="Helical" evidence="9">
    <location>
        <begin position="529"/>
        <end position="549"/>
    </location>
</feature>
<keyword evidence="5" id="KW-0808">Transferase</keyword>
<keyword evidence="4 12" id="KW-0328">Glycosyltransferase</keyword>
<comment type="caution">
    <text evidence="12">The sequence shown here is derived from an EMBL/GenBank/DDBJ whole genome shotgun (WGS) entry which is preliminary data.</text>
</comment>
<protein>
    <submittedName>
        <fullName evidence="12">Dolichyl-phosphate-mannose--protein mannosyltransferase</fullName>
    </submittedName>
</protein>
<dbReference type="InterPro" id="IPR003342">
    <property type="entry name" value="ArnT-like_N"/>
</dbReference>
<reference evidence="12" key="1">
    <citation type="submission" date="2022-08" db="EMBL/GenBank/DDBJ databases">
        <title>Novel sulfate-reducing endosymbionts in the free-living metamonad Anaeramoeba.</title>
        <authorList>
            <person name="Jerlstrom-Hultqvist J."/>
            <person name="Cepicka I."/>
            <person name="Gallot-Lavallee L."/>
            <person name="Salas-Leiva D."/>
            <person name="Curtis B.A."/>
            <person name="Zahonova K."/>
            <person name="Pipaliya S."/>
            <person name="Dacks J."/>
            <person name="Roger A.J."/>
        </authorList>
    </citation>
    <scope>NUCLEOTIDE SEQUENCE</scope>
    <source>
        <strain evidence="12">Schooner1</strain>
    </source>
</reference>
<dbReference type="EMBL" id="JAOAOG010000245">
    <property type="protein sequence ID" value="KAJ6236292.1"/>
    <property type="molecule type" value="Genomic_DNA"/>
</dbReference>
<dbReference type="GO" id="GO:0016757">
    <property type="term" value="F:glycosyltransferase activity"/>
    <property type="evidence" value="ECO:0007669"/>
    <property type="project" value="UniProtKB-KW"/>
</dbReference>
<feature type="transmembrane region" description="Helical" evidence="9">
    <location>
        <begin position="471"/>
        <end position="493"/>
    </location>
</feature>
<feature type="domain" description="ArnT-like N-terminal" evidence="10">
    <location>
        <begin position="53"/>
        <end position="296"/>
    </location>
</feature>
<evidence type="ECO:0000256" key="6">
    <source>
        <dbReference type="ARBA" id="ARBA00022692"/>
    </source>
</evidence>
<evidence type="ECO:0000256" key="7">
    <source>
        <dbReference type="ARBA" id="ARBA00022989"/>
    </source>
</evidence>
<keyword evidence="6 9" id="KW-0812">Transmembrane</keyword>
<dbReference type="PANTHER" id="PTHR10050:SF46">
    <property type="entry name" value="PROTEIN O-MANNOSYL-TRANSFERASE 2"/>
    <property type="match status" value="1"/>
</dbReference>
<dbReference type="InterPro" id="IPR032421">
    <property type="entry name" value="PMT_4TMC"/>
</dbReference>
<dbReference type="Pfam" id="PF16192">
    <property type="entry name" value="PMT_4TMC"/>
    <property type="match status" value="1"/>
</dbReference>
<feature type="transmembrane region" description="Helical" evidence="9">
    <location>
        <begin position="395"/>
        <end position="420"/>
    </location>
</feature>
<feature type="transmembrane region" description="Helical" evidence="9">
    <location>
        <begin position="499"/>
        <end position="517"/>
    </location>
</feature>